<name>A0A822YUJ4_NELNU</name>
<dbReference type="Proteomes" id="UP000607653">
    <property type="component" value="Unassembled WGS sequence"/>
</dbReference>
<sequence>MPYAHRQTVINVFENYFFFPTWLVRTCGSENQQFFPSEDSVPWKMVSCLPASMVSVQR</sequence>
<dbReference type="EMBL" id="DUZY01000004">
    <property type="protein sequence ID" value="DAD35231.1"/>
    <property type="molecule type" value="Genomic_DNA"/>
</dbReference>
<gene>
    <name evidence="1" type="ORF">HUJ06_005871</name>
</gene>
<reference evidence="1 2" key="1">
    <citation type="journal article" date="2020" name="Mol. Biol. Evol.">
        <title>Distinct Expression and Methylation Patterns for Genes with Different Fates following a Single Whole-Genome Duplication in Flowering Plants.</title>
        <authorList>
            <person name="Shi T."/>
            <person name="Rahmani R.S."/>
            <person name="Gugger P.F."/>
            <person name="Wang M."/>
            <person name="Li H."/>
            <person name="Zhang Y."/>
            <person name="Li Z."/>
            <person name="Wang Q."/>
            <person name="Van de Peer Y."/>
            <person name="Marchal K."/>
            <person name="Chen J."/>
        </authorList>
    </citation>
    <scope>NUCLEOTIDE SEQUENCE [LARGE SCALE GENOMIC DNA]</scope>
    <source>
        <tissue evidence="1">Leaf</tissue>
    </source>
</reference>
<dbReference type="AlphaFoldDB" id="A0A822YUJ4"/>
<accession>A0A822YUJ4</accession>
<comment type="caution">
    <text evidence="1">The sequence shown here is derived from an EMBL/GenBank/DDBJ whole genome shotgun (WGS) entry which is preliminary data.</text>
</comment>
<evidence type="ECO:0000313" key="1">
    <source>
        <dbReference type="EMBL" id="DAD35231.1"/>
    </source>
</evidence>
<proteinExistence type="predicted"/>
<evidence type="ECO:0000313" key="2">
    <source>
        <dbReference type="Proteomes" id="UP000607653"/>
    </source>
</evidence>
<keyword evidence="2" id="KW-1185">Reference proteome</keyword>
<organism evidence="1 2">
    <name type="scientific">Nelumbo nucifera</name>
    <name type="common">Sacred lotus</name>
    <dbReference type="NCBI Taxonomy" id="4432"/>
    <lineage>
        <taxon>Eukaryota</taxon>
        <taxon>Viridiplantae</taxon>
        <taxon>Streptophyta</taxon>
        <taxon>Embryophyta</taxon>
        <taxon>Tracheophyta</taxon>
        <taxon>Spermatophyta</taxon>
        <taxon>Magnoliopsida</taxon>
        <taxon>Proteales</taxon>
        <taxon>Nelumbonaceae</taxon>
        <taxon>Nelumbo</taxon>
    </lineage>
</organism>
<protein>
    <submittedName>
        <fullName evidence="1">Uncharacterized protein</fullName>
    </submittedName>
</protein>